<name>A0A136LZ36_9BACT</name>
<dbReference type="SUPFAM" id="SSF57603">
    <property type="entry name" value="FnI-like domain"/>
    <property type="match status" value="1"/>
</dbReference>
<evidence type="ECO:0000256" key="1">
    <source>
        <dbReference type="SAM" id="MobiDB-lite"/>
    </source>
</evidence>
<reference evidence="2 3" key="1">
    <citation type="submission" date="2015-02" db="EMBL/GenBank/DDBJ databases">
        <title>Improved understanding of the partial-nitritation anammox process through 23 genomes representing the majority of the microbial community.</title>
        <authorList>
            <person name="Speth D.R."/>
            <person name="In T Zandt M."/>
            <person name="Guerrero Cruz S."/>
            <person name="Jetten M.S."/>
            <person name="Dutilh B.E."/>
        </authorList>
    </citation>
    <scope>NUCLEOTIDE SEQUENCE [LARGE SCALE GENOMIC DNA]</scope>
    <source>
        <strain evidence="2">OLB20</strain>
    </source>
</reference>
<feature type="region of interest" description="Disordered" evidence="1">
    <location>
        <begin position="91"/>
        <end position="119"/>
    </location>
</feature>
<sequence length="237" mass="25084">MNSNRLWKIAALGGCWLSTLLICFIGGYALSASIQNQGVLPLPGQASCTYEGKTYRHGEGFPASDGCNTCGCSNGEVACTLIACDATPPATGAPAEPTQTPTAPTQTTAPQPTSSRVSSSEFGVSFLLQPGWRHTETFNPDAGEAGNGATVFEVKDAAGSQLFYVSVIDGGVLDHWCSGGNLTYEKFQVPGREMTIARCSIDGRFSEAHMSLGGQRSVVTKRNDPAVFESWKSIRFN</sequence>
<dbReference type="Proteomes" id="UP000070457">
    <property type="component" value="Unassembled WGS sequence"/>
</dbReference>
<evidence type="ECO:0000313" key="2">
    <source>
        <dbReference type="EMBL" id="KXK26912.1"/>
    </source>
</evidence>
<dbReference type="Gene3D" id="2.10.70.10">
    <property type="entry name" value="Complement Module, domain 1"/>
    <property type="match status" value="1"/>
</dbReference>
<protein>
    <submittedName>
        <fullName evidence="2">Pacifastin inhibitor (LCMII)</fullName>
    </submittedName>
</protein>
<dbReference type="EMBL" id="JYNZ01000003">
    <property type="protein sequence ID" value="KXK26912.1"/>
    <property type="molecule type" value="Genomic_DNA"/>
</dbReference>
<organism evidence="2 3">
    <name type="scientific">candidate division WS6 bacterium OLB20</name>
    <dbReference type="NCBI Taxonomy" id="1617426"/>
    <lineage>
        <taxon>Bacteria</taxon>
        <taxon>Candidatus Dojkabacteria</taxon>
    </lineage>
</organism>
<evidence type="ECO:0000313" key="3">
    <source>
        <dbReference type="Proteomes" id="UP000070457"/>
    </source>
</evidence>
<proteinExistence type="predicted"/>
<dbReference type="Pfam" id="PF23334">
    <property type="entry name" value="VWC2L_2nd"/>
    <property type="match status" value="1"/>
</dbReference>
<gene>
    <name evidence="2" type="ORF">TR69_WS6001000935</name>
</gene>
<dbReference type="GO" id="GO:0030414">
    <property type="term" value="F:peptidase inhibitor activity"/>
    <property type="evidence" value="ECO:0007669"/>
    <property type="project" value="InterPro"/>
</dbReference>
<accession>A0A136LZ36</accession>
<dbReference type="AlphaFoldDB" id="A0A136LZ36"/>
<comment type="caution">
    <text evidence="2">The sequence shown here is derived from an EMBL/GenBank/DDBJ whole genome shotgun (WGS) entry which is preliminary data.</text>
</comment>